<dbReference type="RefSeq" id="WP_350244267.1">
    <property type="nucleotide sequence ID" value="NZ_CP158299.1"/>
</dbReference>
<sequence length="330" mass="36140">MPSKLDQLREISTVVADTGDLNAIKQFRPRDCTTNPSLILKAAQQEESAELVRDVVLASRAAGDSIERTLDKLAVRFGTELARLVPGHVSTEVNAQLSFDVEGMVQKAQSLIALYDQQGIGRDRILIKLAATWEGIQAARQLEQQGIHCNLTLVFSMEQAVACGEAGVFLISPFVGRITDWYKKAEGRDSYPVEDDPGVQSVKRIYAHFKQQGFQTVIMGASFRSAAQVEALAGCDRLTVSAALLGELDKDQGVLTRQLSPEAFHSAEHTPPVSQATFLWALIVNQMAGEKLHEGLRQFHVDYLKLRDLVEQLDAGERDVQGAAAKADQA</sequence>
<comment type="pathway">
    <text evidence="1 8">Carbohydrate degradation; pentose phosphate pathway; D-glyceraldehyde 3-phosphate and beta-D-fructose 6-phosphate from D-ribose 5-phosphate and D-xylulose 5-phosphate (non-oxidative stage): step 2/3.</text>
</comment>
<dbReference type="Gene3D" id="3.20.20.70">
    <property type="entry name" value="Aldolase class I"/>
    <property type="match status" value="1"/>
</dbReference>
<dbReference type="InterPro" id="IPR004730">
    <property type="entry name" value="Transaldolase_1"/>
</dbReference>
<dbReference type="GO" id="GO:0005829">
    <property type="term" value="C:cytosol"/>
    <property type="evidence" value="ECO:0007669"/>
    <property type="project" value="TreeGrafter"/>
</dbReference>
<comment type="function">
    <text evidence="8">Transaldolase is important for the balance of metabolites in the pentose-phosphate pathway.</text>
</comment>
<evidence type="ECO:0000313" key="9">
    <source>
        <dbReference type="EMBL" id="XBV86213.1"/>
    </source>
</evidence>
<evidence type="ECO:0000256" key="5">
    <source>
        <dbReference type="ARBA" id="ARBA00023126"/>
    </source>
</evidence>
<keyword evidence="5 8" id="KW-0570">Pentose shunt</keyword>
<dbReference type="PROSITE" id="PS00958">
    <property type="entry name" value="TRANSALDOLASE_2"/>
    <property type="match status" value="1"/>
</dbReference>
<evidence type="ECO:0000256" key="6">
    <source>
        <dbReference type="ARBA" id="ARBA00023270"/>
    </source>
</evidence>
<organism evidence="9">
    <name type="scientific">Deinococcus sonorensis KR-87</name>
    <dbReference type="NCBI Taxonomy" id="694439"/>
    <lineage>
        <taxon>Bacteria</taxon>
        <taxon>Thermotogati</taxon>
        <taxon>Deinococcota</taxon>
        <taxon>Deinococci</taxon>
        <taxon>Deinococcales</taxon>
        <taxon>Deinococcaceae</taxon>
        <taxon>Deinococcus</taxon>
    </lineage>
</organism>
<dbReference type="GO" id="GO:0006098">
    <property type="term" value="P:pentose-phosphate shunt"/>
    <property type="evidence" value="ECO:0007669"/>
    <property type="project" value="UniProtKB-UniRule"/>
</dbReference>
<dbReference type="Pfam" id="PF00923">
    <property type="entry name" value="TAL_FSA"/>
    <property type="match status" value="1"/>
</dbReference>
<dbReference type="KEGG" id="dsc:ABOD76_07875"/>
<keyword evidence="4 8" id="KW-0808">Transferase</keyword>
<comment type="catalytic activity">
    <reaction evidence="8">
        <text>D-sedoheptulose 7-phosphate + D-glyceraldehyde 3-phosphate = D-erythrose 4-phosphate + beta-D-fructose 6-phosphate</text>
        <dbReference type="Rhea" id="RHEA:17053"/>
        <dbReference type="ChEBI" id="CHEBI:16897"/>
        <dbReference type="ChEBI" id="CHEBI:57483"/>
        <dbReference type="ChEBI" id="CHEBI:57634"/>
        <dbReference type="ChEBI" id="CHEBI:59776"/>
        <dbReference type="EC" id="2.2.1.2"/>
    </reaction>
</comment>
<name>A0AAU7UCV7_9DEIO</name>
<evidence type="ECO:0000256" key="8">
    <source>
        <dbReference type="RuleBase" id="RU004155"/>
    </source>
</evidence>
<reference evidence="9" key="1">
    <citation type="submission" date="2024-06" db="EMBL/GenBank/DDBJ databases">
        <title>Draft Genome Sequence of Deinococcus sonorensis Type Strain KR-87, a Biofilm Producing Representative of the Genus Deinococcus.</title>
        <authorList>
            <person name="Boren L.S."/>
            <person name="Grosso R.A."/>
            <person name="Hugenberg-Cox A.N."/>
            <person name="Hill J.T.E."/>
            <person name="Albert C.M."/>
            <person name="Tuohy J.M."/>
        </authorList>
    </citation>
    <scope>NUCLEOTIDE SEQUENCE</scope>
    <source>
        <strain evidence="9">KR-87</strain>
    </source>
</reference>
<evidence type="ECO:0000256" key="7">
    <source>
        <dbReference type="NCBIfam" id="TIGR00874"/>
    </source>
</evidence>
<dbReference type="PANTHER" id="PTHR10683">
    <property type="entry name" value="TRANSALDOLASE"/>
    <property type="match status" value="1"/>
</dbReference>
<evidence type="ECO:0000256" key="4">
    <source>
        <dbReference type="ARBA" id="ARBA00022679"/>
    </source>
</evidence>
<protein>
    <recommendedName>
        <fullName evidence="3 7">Transaldolase</fullName>
        <ecNumber evidence="3 7">2.2.1.2</ecNumber>
    </recommendedName>
</protein>
<dbReference type="SUPFAM" id="SSF51569">
    <property type="entry name" value="Aldolase"/>
    <property type="match status" value="1"/>
</dbReference>
<dbReference type="FunFam" id="3.20.20.70:FF:000131">
    <property type="entry name" value="Transaldolase"/>
    <property type="match status" value="1"/>
</dbReference>
<evidence type="ECO:0000256" key="3">
    <source>
        <dbReference type="ARBA" id="ARBA00013151"/>
    </source>
</evidence>
<dbReference type="InterPro" id="IPR013785">
    <property type="entry name" value="Aldolase_TIM"/>
</dbReference>
<evidence type="ECO:0000256" key="2">
    <source>
        <dbReference type="ARBA" id="ARBA00008012"/>
    </source>
</evidence>
<keyword evidence="6" id="KW-0704">Schiff base</keyword>
<dbReference type="PROSITE" id="PS01054">
    <property type="entry name" value="TRANSALDOLASE_1"/>
    <property type="match status" value="1"/>
</dbReference>
<accession>A0AAU7UCV7</accession>
<dbReference type="AlphaFoldDB" id="A0AAU7UCV7"/>
<dbReference type="InterPro" id="IPR001585">
    <property type="entry name" value="TAL/FSA"/>
</dbReference>
<evidence type="ECO:0000256" key="1">
    <source>
        <dbReference type="ARBA" id="ARBA00004857"/>
    </source>
</evidence>
<dbReference type="GO" id="GO:0004801">
    <property type="term" value="F:transaldolase activity"/>
    <property type="evidence" value="ECO:0007669"/>
    <property type="project" value="UniProtKB-UniRule"/>
</dbReference>
<dbReference type="EMBL" id="CP158299">
    <property type="protein sequence ID" value="XBV86213.1"/>
    <property type="molecule type" value="Genomic_DNA"/>
</dbReference>
<dbReference type="EC" id="2.2.1.2" evidence="3 7"/>
<dbReference type="CDD" id="cd00957">
    <property type="entry name" value="Transaldolase_TalAB"/>
    <property type="match status" value="1"/>
</dbReference>
<dbReference type="NCBIfam" id="TIGR00874">
    <property type="entry name" value="talAB"/>
    <property type="match status" value="1"/>
</dbReference>
<dbReference type="InterPro" id="IPR018225">
    <property type="entry name" value="Transaldolase_AS"/>
</dbReference>
<gene>
    <name evidence="9" type="primary">tal</name>
    <name evidence="9" type="ORF">ABOD76_07875</name>
</gene>
<proteinExistence type="inferred from homology"/>
<dbReference type="GO" id="GO:0005975">
    <property type="term" value="P:carbohydrate metabolic process"/>
    <property type="evidence" value="ECO:0007669"/>
    <property type="project" value="InterPro"/>
</dbReference>
<dbReference type="PANTHER" id="PTHR10683:SF18">
    <property type="entry name" value="TRANSALDOLASE"/>
    <property type="match status" value="1"/>
</dbReference>
<comment type="similarity">
    <text evidence="2 8">Belongs to the transaldolase family. Type 1 subfamily.</text>
</comment>